<dbReference type="GO" id="GO:0006046">
    <property type="term" value="P:N-acetylglucosamine catabolic process"/>
    <property type="evidence" value="ECO:0007669"/>
    <property type="project" value="UniProtKB-UniRule"/>
</dbReference>
<evidence type="ECO:0000313" key="6">
    <source>
        <dbReference type="Proteomes" id="UP000315389"/>
    </source>
</evidence>
<dbReference type="RefSeq" id="WP_142120144.1">
    <property type="nucleotide sequence ID" value="NZ_BAAASV010000002.1"/>
</dbReference>
<feature type="site" description="Part of the allosteric site" evidence="3">
    <location>
        <position position="160"/>
    </location>
</feature>
<protein>
    <recommendedName>
        <fullName evidence="3">Glucosamine-6-phosphate deaminase</fullName>
        <ecNumber evidence="3">3.5.99.6</ecNumber>
    </recommendedName>
    <alternativeName>
        <fullName evidence="3">GlcN6P deaminase</fullName>
        <shortName evidence="3">GNPDA</shortName>
    </alternativeName>
    <alternativeName>
        <fullName evidence="3">Glucosamine-6-phosphate isomerase</fullName>
    </alternativeName>
</protein>
<dbReference type="OrthoDB" id="9791139at2"/>
<organism evidence="5 6">
    <name type="scientific">Rarobacter faecitabidus</name>
    <dbReference type="NCBI Taxonomy" id="13243"/>
    <lineage>
        <taxon>Bacteria</taxon>
        <taxon>Bacillati</taxon>
        <taxon>Actinomycetota</taxon>
        <taxon>Actinomycetes</taxon>
        <taxon>Micrococcales</taxon>
        <taxon>Rarobacteraceae</taxon>
        <taxon>Rarobacter</taxon>
    </lineage>
</organism>
<dbReference type="EC" id="3.5.99.6" evidence="3"/>
<dbReference type="InterPro" id="IPR018321">
    <property type="entry name" value="Glucosamine6P_isomerase_CS"/>
</dbReference>
<proteinExistence type="inferred from homology"/>
<feature type="domain" description="Glucosamine/galactosamine-6-phosphate isomerase" evidence="4">
    <location>
        <begin position="10"/>
        <end position="233"/>
    </location>
</feature>
<dbReference type="GO" id="GO:0006043">
    <property type="term" value="P:glucosamine catabolic process"/>
    <property type="evidence" value="ECO:0007669"/>
    <property type="project" value="TreeGrafter"/>
</dbReference>
<comment type="pathway">
    <text evidence="3">Amino-sugar metabolism; N-acetylneuraminate degradation; D-fructose 6-phosphate from N-acetylneuraminate: step 5/5.</text>
</comment>
<evidence type="ECO:0000256" key="1">
    <source>
        <dbReference type="ARBA" id="ARBA00022801"/>
    </source>
</evidence>
<comment type="similarity">
    <text evidence="3">Belongs to the glucosamine/galactosamine-6-phosphate isomerase family. NagB subfamily.</text>
</comment>
<comment type="caution">
    <text evidence="5">The sequence shown here is derived from an EMBL/GenBank/DDBJ whole genome shotgun (WGS) entry which is preliminary data.</text>
</comment>
<dbReference type="GO" id="GO:0042802">
    <property type="term" value="F:identical protein binding"/>
    <property type="evidence" value="ECO:0007669"/>
    <property type="project" value="TreeGrafter"/>
</dbReference>
<keyword evidence="1 3" id="KW-0378">Hydrolase</keyword>
<dbReference type="GO" id="GO:0004342">
    <property type="term" value="F:glucosamine-6-phosphate deaminase activity"/>
    <property type="evidence" value="ECO:0007669"/>
    <property type="project" value="UniProtKB-UniRule"/>
</dbReference>
<feature type="active site" description="Proton acceptor; for enolization step" evidence="3">
    <location>
        <position position="71"/>
    </location>
</feature>
<dbReference type="UniPathway" id="UPA00629">
    <property type="reaction ID" value="UER00684"/>
</dbReference>
<feature type="active site" description="For ring-opening step" evidence="3">
    <location>
        <position position="147"/>
    </location>
</feature>
<evidence type="ECO:0000313" key="5">
    <source>
        <dbReference type="EMBL" id="TQL64879.1"/>
    </source>
</evidence>
<dbReference type="NCBIfam" id="NF001684">
    <property type="entry name" value="PRK00443.1-4"/>
    <property type="match status" value="1"/>
</dbReference>
<accession>A0A542ZX50</accession>
<dbReference type="Proteomes" id="UP000315389">
    <property type="component" value="Unassembled WGS sequence"/>
</dbReference>
<dbReference type="InterPro" id="IPR004547">
    <property type="entry name" value="Glucosamine6P_isomerase"/>
</dbReference>
<feature type="active site" description="For ring-opening step" evidence="3">
    <location>
        <position position="140"/>
    </location>
</feature>
<dbReference type="InterPro" id="IPR037171">
    <property type="entry name" value="NagB/RpiA_transferase-like"/>
</dbReference>
<dbReference type="Pfam" id="PF01182">
    <property type="entry name" value="Glucosamine_iso"/>
    <property type="match status" value="1"/>
</dbReference>
<dbReference type="InterPro" id="IPR006148">
    <property type="entry name" value="Glc/Gal-6P_isomerase"/>
</dbReference>
<dbReference type="CDD" id="cd01399">
    <property type="entry name" value="GlcN6P_deaminase"/>
    <property type="match status" value="1"/>
</dbReference>
<dbReference type="Gene3D" id="3.40.50.1360">
    <property type="match status" value="1"/>
</dbReference>
<comment type="caution">
    <text evidence="3">Lacks conserved residue(s) required for the propagation of feature annotation.</text>
</comment>
<dbReference type="AlphaFoldDB" id="A0A542ZX50"/>
<feature type="active site" description="Proton acceptor; for ring-opening step" evidence="3">
    <location>
        <position position="142"/>
    </location>
</feature>
<dbReference type="GO" id="GO:0005737">
    <property type="term" value="C:cytoplasm"/>
    <property type="evidence" value="ECO:0007669"/>
    <property type="project" value="TreeGrafter"/>
</dbReference>
<keyword evidence="6" id="KW-1185">Reference proteome</keyword>
<dbReference type="NCBIfam" id="TIGR00502">
    <property type="entry name" value="nagB"/>
    <property type="match status" value="1"/>
</dbReference>
<reference evidence="5 6" key="1">
    <citation type="submission" date="2019-06" db="EMBL/GenBank/DDBJ databases">
        <title>Sequencing the genomes of 1000 actinobacteria strains.</title>
        <authorList>
            <person name="Klenk H.-P."/>
        </authorList>
    </citation>
    <scope>NUCLEOTIDE SEQUENCE [LARGE SCALE GENOMIC DNA]</scope>
    <source>
        <strain evidence="5 6">DSM 4813</strain>
    </source>
</reference>
<dbReference type="GO" id="GO:0019262">
    <property type="term" value="P:N-acetylneuraminate catabolic process"/>
    <property type="evidence" value="ECO:0007669"/>
    <property type="project" value="UniProtKB-UniRule"/>
</dbReference>
<feature type="site" description="Part of the allosteric site" evidence="3">
    <location>
        <position position="150"/>
    </location>
</feature>
<keyword evidence="2 3" id="KW-0119">Carbohydrate metabolism</keyword>
<evidence type="ECO:0000259" key="4">
    <source>
        <dbReference type="Pfam" id="PF01182"/>
    </source>
</evidence>
<dbReference type="HAMAP" id="MF_01241">
    <property type="entry name" value="GlcN6P_deamin"/>
    <property type="match status" value="1"/>
</dbReference>
<dbReference type="PANTHER" id="PTHR11280">
    <property type="entry name" value="GLUCOSAMINE-6-PHOSPHATE ISOMERASE"/>
    <property type="match status" value="1"/>
</dbReference>
<feature type="site" description="Part of the allosteric site" evidence="3">
    <location>
        <position position="159"/>
    </location>
</feature>
<name>A0A542ZX50_RARFA</name>
<keyword evidence="3" id="KW-0021">Allosteric enzyme</keyword>
<evidence type="ECO:0000256" key="3">
    <source>
        <dbReference type="HAMAP-Rule" id="MF_01241"/>
    </source>
</evidence>
<dbReference type="EMBL" id="VFOS01000001">
    <property type="protein sequence ID" value="TQL64879.1"/>
    <property type="molecule type" value="Genomic_DNA"/>
</dbReference>
<comment type="activity regulation">
    <text evidence="3">Allosterically activated by N-acetylglucosamine 6-phosphate (GlcNAc6P).</text>
</comment>
<dbReference type="PANTHER" id="PTHR11280:SF5">
    <property type="entry name" value="GLUCOSAMINE-6-PHOSPHATE ISOMERASE"/>
    <property type="match status" value="1"/>
</dbReference>
<dbReference type="PROSITE" id="PS01161">
    <property type="entry name" value="GLC_GALNAC_ISOMERASE"/>
    <property type="match status" value="1"/>
</dbReference>
<dbReference type="GO" id="GO:0005975">
    <property type="term" value="P:carbohydrate metabolic process"/>
    <property type="evidence" value="ECO:0007669"/>
    <property type="project" value="InterPro"/>
</dbReference>
<comment type="function">
    <text evidence="3">Catalyzes the reversible isomerization-deamination of glucosamine 6-phosphate (GlcN6P) to form fructose 6-phosphate (Fru6P) and ammonium ion.</text>
</comment>
<comment type="catalytic activity">
    <reaction evidence="3">
        <text>alpha-D-glucosamine 6-phosphate + H2O = beta-D-fructose 6-phosphate + NH4(+)</text>
        <dbReference type="Rhea" id="RHEA:12172"/>
        <dbReference type="ChEBI" id="CHEBI:15377"/>
        <dbReference type="ChEBI" id="CHEBI:28938"/>
        <dbReference type="ChEBI" id="CHEBI:57634"/>
        <dbReference type="ChEBI" id="CHEBI:75989"/>
        <dbReference type="EC" id="3.5.99.6"/>
    </reaction>
</comment>
<sequence length="263" mass="27808">MQVVIVEQPGDVASFAASRISDVVARVAASGKRAVLGVATGSSPLGTYRALAELVSRGHLDTTGVSAFALDEYVGLDYAHPESYHSVVTRTVTEPLALDPRRVHVPDGLADDLPAACSRYEEQIRAAGGIDVQLLGIGANGHIGFNEPTSSLNSRTRLKTLAKRTRDDNARFFDSPDQVPIHCLTQGLATILDARQALLVAQGVGKAEAIAAAVEGPVSAMCPASVLQLHSHATVVVDEAAASRLRLRDYYSYVLTNLPSGDR</sequence>
<gene>
    <name evidence="3" type="primary">nagB</name>
    <name evidence="5" type="ORF">FB461_1405</name>
</gene>
<dbReference type="SUPFAM" id="SSF100950">
    <property type="entry name" value="NagB/RpiA/CoA transferase-like"/>
    <property type="match status" value="1"/>
</dbReference>
<evidence type="ECO:0000256" key="2">
    <source>
        <dbReference type="ARBA" id="ARBA00023277"/>
    </source>
</evidence>
<feature type="site" description="Part of the allosteric site" evidence="3">
    <location>
        <position position="157"/>
    </location>
</feature>